<name>A0ABR9BMR3_9GAMM</name>
<protein>
    <submittedName>
        <fullName evidence="1">Uncharacterized protein</fullName>
    </submittedName>
</protein>
<evidence type="ECO:0000313" key="1">
    <source>
        <dbReference type="EMBL" id="MBD8513868.1"/>
    </source>
</evidence>
<accession>A0ABR9BMR3</accession>
<gene>
    <name evidence="1" type="ORF">IFO68_14390</name>
</gene>
<sequence>MTITFKESYVEQYAYSVQFNKIECISKTNEGSAHDEVYFEVRTYSNPSNPDEFERKYYYHDSPLEMNPSNEDGHRNVDIVVPASGLHKIEFQLWERDKSDMSKGKDDDLGTMTITRDTAKVTTSDICNEIDQPSHDKYGKYNIYWRVMNKPLPSLRVLGIYCEKQSCGCNKEVIDTVADYTSQAEAAAAEVLGEIKTPKAQLMSDAFNAASYVIKFEAALIEWLAKIIEGDDDVYIQHLDDAQSDPTGGAFWPESGSNIKMTDEDQFAFVESESYYYRFPLDRGPVTIKIRDRDPIKKDIDLGALTIDESQYNTLKDLGAQVVVLSGMGDTKAGEQGAIYYLCYSVGEEDYAKAPTPEAQGYATA</sequence>
<keyword evidence="2" id="KW-1185">Reference proteome</keyword>
<dbReference type="Proteomes" id="UP000649768">
    <property type="component" value="Unassembled WGS sequence"/>
</dbReference>
<proteinExistence type="predicted"/>
<dbReference type="RefSeq" id="WP_192016550.1">
    <property type="nucleotide sequence ID" value="NZ_JACYTP010000009.1"/>
</dbReference>
<reference evidence="1 2" key="1">
    <citation type="submission" date="2020-09" db="EMBL/GenBank/DDBJ databases">
        <title>Photobacterium sp. CAU 1568 isolated from sand of Sido Beach.</title>
        <authorList>
            <person name="Kim W."/>
        </authorList>
    </citation>
    <scope>NUCLEOTIDE SEQUENCE [LARGE SCALE GENOMIC DNA]</scope>
    <source>
        <strain evidence="1 2">CAU 1568</strain>
    </source>
</reference>
<evidence type="ECO:0000313" key="2">
    <source>
        <dbReference type="Proteomes" id="UP000649768"/>
    </source>
</evidence>
<comment type="caution">
    <text evidence="1">The sequence shown here is derived from an EMBL/GenBank/DDBJ whole genome shotgun (WGS) entry which is preliminary data.</text>
</comment>
<organism evidence="1 2">
    <name type="scientific">Photobacterium arenosum</name>
    <dbReference type="NCBI Taxonomy" id="2774143"/>
    <lineage>
        <taxon>Bacteria</taxon>
        <taxon>Pseudomonadati</taxon>
        <taxon>Pseudomonadota</taxon>
        <taxon>Gammaproteobacteria</taxon>
        <taxon>Vibrionales</taxon>
        <taxon>Vibrionaceae</taxon>
        <taxon>Photobacterium</taxon>
    </lineage>
</organism>
<dbReference type="EMBL" id="JACYTP010000009">
    <property type="protein sequence ID" value="MBD8513868.1"/>
    <property type="molecule type" value="Genomic_DNA"/>
</dbReference>